<dbReference type="GeneID" id="110232564"/>
<dbReference type="InterPro" id="IPR052805">
    <property type="entry name" value="GEF_Ubiquitin-Prot_Reg"/>
</dbReference>
<protein>
    <recommendedName>
        <fullName evidence="2">DH domain-containing protein</fullName>
    </recommendedName>
</protein>
<feature type="domain" description="DH" evidence="2">
    <location>
        <begin position="40"/>
        <end position="230"/>
    </location>
</feature>
<name>A0A913WSI4_EXADI</name>
<sequence length="294" mass="34106">SSELNEVDSDKDYASEDSADNDDGFSEILTKRLGESAGEKRTSVAQEILQTETEYMEMLNIVQKEFKSPLNAALKSNRAIISLPNIKALFDDMETLFDISSVMLNELSKRLQKNKWNSHQCLGDIFMKFTTTSRAYTNFLNNYPITLTTLQRCKEQNPQFRSFLSRHEKQPNTKMMSFAEFLLLPGQRVKSYVDLLQRFLRHTPKDHVDRKLLFEAINKIQDLADIFKQYEERLTREKFLQRLQTTIGNCPVLSEKGRHFICSEDFALLSSPTTGKQVKPEYRYCNRFSSESST</sequence>
<proteinExistence type="predicted"/>
<evidence type="ECO:0000313" key="4">
    <source>
        <dbReference type="Proteomes" id="UP000887567"/>
    </source>
</evidence>
<feature type="compositionally biased region" description="Acidic residues" evidence="1">
    <location>
        <begin position="15"/>
        <end position="25"/>
    </location>
</feature>
<dbReference type="Proteomes" id="UP000887567">
    <property type="component" value="Unplaced"/>
</dbReference>
<accession>A0A913WSI4</accession>
<dbReference type="Gene3D" id="1.20.900.10">
    <property type="entry name" value="Dbl homology (DH) domain"/>
    <property type="match status" value="1"/>
</dbReference>
<dbReference type="Pfam" id="PF00621">
    <property type="entry name" value="RhoGEF"/>
    <property type="match status" value="1"/>
</dbReference>
<dbReference type="SMART" id="SM00325">
    <property type="entry name" value="RhoGEF"/>
    <property type="match status" value="1"/>
</dbReference>
<dbReference type="PANTHER" id="PTHR46857:SF2">
    <property type="entry name" value="F-BOX ONLY PROTEIN 16"/>
    <property type="match status" value="1"/>
</dbReference>
<dbReference type="KEGG" id="epa:110232564"/>
<dbReference type="OMA" id="IICIINE"/>
<dbReference type="InterPro" id="IPR000219">
    <property type="entry name" value="DH_dom"/>
</dbReference>
<dbReference type="PANTHER" id="PTHR46857">
    <property type="entry name" value="EPITHELIAL CELL-TRANSFORMING SEQUENCE 2 ONCOGENE-LIKE"/>
    <property type="match status" value="1"/>
</dbReference>
<dbReference type="CDD" id="cd00160">
    <property type="entry name" value="RhoGEF"/>
    <property type="match status" value="1"/>
</dbReference>
<dbReference type="EnsemblMetazoa" id="XM_021037779.2">
    <property type="protein sequence ID" value="XP_020893438.2"/>
    <property type="gene ID" value="LOC110232564"/>
</dbReference>
<evidence type="ECO:0000256" key="1">
    <source>
        <dbReference type="SAM" id="MobiDB-lite"/>
    </source>
</evidence>
<evidence type="ECO:0000313" key="3">
    <source>
        <dbReference type="EnsemblMetazoa" id="XP_020893438.2"/>
    </source>
</evidence>
<reference evidence="3" key="1">
    <citation type="submission" date="2022-11" db="UniProtKB">
        <authorList>
            <consortium name="EnsemblMetazoa"/>
        </authorList>
    </citation>
    <scope>IDENTIFICATION</scope>
</reference>
<dbReference type="GO" id="GO:0005085">
    <property type="term" value="F:guanyl-nucleotide exchange factor activity"/>
    <property type="evidence" value="ECO:0007669"/>
    <property type="project" value="InterPro"/>
</dbReference>
<dbReference type="OrthoDB" id="660555at2759"/>
<dbReference type="InterPro" id="IPR035899">
    <property type="entry name" value="DBL_dom_sf"/>
</dbReference>
<evidence type="ECO:0000259" key="2">
    <source>
        <dbReference type="PROSITE" id="PS50010"/>
    </source>
</evidence>
<dbReference type="AlphaFoldDB" id="A0A913WSI4"/>
<organism evidence="3 4">
    <name type="scientific">Exaiptasia diaphana</name>
    <name type="common">Tropical sea anemone</name>
    <name type="synonym">Aiptasia pulchella</name>
    <dbReference type="NCBI Taxonomy" id="2652724"/>
    <lineage>
        <taxon>Eukaryota</taxon>
        <taxon>Metazoa</taxon>
        <taxon>Cnidaria</taxon>
        <taxon>Anthozoa</taxon>
        <taxon>Hexacorallia</taxon>
        <taxon>Actiniaria</taxon>
        <taxon>Aiptasiidae</taxon>
        <taxon>Exaiptasia</taxon>
    </lineage>
</organism>
<keyword evidence="4" id="KW-1185">Reference proteome</keyword>
<dbReference type="RefSeq" id="XP_020893438.2">
    <property type="nucleotide sequence ID" value="XM_021037779.2"/>
</dbReference>
<feature type="region of interest" description="Disordered" evidence="1">
    <location>
        <begin position="1"/>
        <end position="26"/>
    </location>
</feature>
<dbReference type="PROSITE" id="PS50010">
    <property type="entry name" value="DH_2"/>
    <property type="match status" value="1"/>
</dbReference>
<dbReference type="SUPFAM" id="SSF48065">
    <property type="entry name" value="DBL homology domain (DH-domain)"/>
    <property type="match status" value="1"/>
</dbReference>